<dbReference type="EMBL" id="KI894015">
    <property type="protein sequence ID" value="OCF46866.1"/>
    <property type="molecule type" value="Genomic_DNA"/>
</dbReference>
<dbReference type="RefSeq" id="XP_019008085.1">
    <property type="nucleotide sequence ID" value="XM_019158947.1"/>
</dbReference>
<proteinExistence type="predicted"/>
<feature type="compositionally biased region" description="Basic residues" evidence="3">
    <location>
        <begin position="1"/>
        <end position="13"/>
    </location>
</feature>
<evidence type="ECO:0000313" key="6">
    <source>
        <dbReference type="Proteomes" id="UP000094020"/>
    </source>
</evidence>
<evidence type="ECO:0000256" key="3">
    <source>
        <dbReference type="SAM" id="MobiDB-lite"/>
    </source>
</evidence>
<evidence type="ECO:0000313" key="4">
    <source>
        <dbReference type="EMBL" id="OCF46866.1"/>
    </source>
</evidence>
<dbReference type="Gene3D" id="3.80.10.10">
    <property type="entry name" value="Ribonuclease Inhibitor"/>
    <property type="match status" value="1"/>
</dbReference>
<keyword evidence="2" id="KW-0677">Repeat</keyword>
<feature type="compositionally biased region" description="Basic and acidic residues" evidence="3">
    <location>
        <begin position="369"/>
        <end position="378"/>
    </location>
</feature>
<name>A0A1B9HUB8_9TREE</name>
<keyword evidence="6" id="KW-1185">Reference proteome</keyword>
<sequence>MDRGAARSKKRASKPTIPAQVSPSTEPQAGPSFSKSRNIKSQVSQDESEKPKPKRKERFNRDSQSKDPSLYVPKAIRTSAALIYSQSPFSIPPTPEILASVRRVDLNGSGVTDVRWLKGTGVTWLSLNGCKIEHGWEEVGDLQELTVLNINECGLKTLPKSLGRLAKVKAIVAMNNDWTELDEEVVSGWKDLNSLIISHSPNLISLPNTLSELYHLSKLTFSHCPKLTSNSLPDLTNLPLLRDVKMNNLPQLTNLPKHIITWGKGNLNLAGKGTEDNVKYGDGLEVLDLGNCSLPFDIFSSIFGLNSNQQISGKSKKNGILWKQLRSLSIHSNPLTTTNPDYVDLLQLNNEILPNLQIIDAKRVVERKRKGEIQESKIDRRRREKKERKMKPSGTNESGKNVKMRTWGNKEENTSDKNSAEKMEDEDVDMKDADVDAKKSEKQQVKVKDDKTNKKRKHQEEKGEKTKKRKHNDQPPNTIITSSTSASKDRSTTKSKEERDHKKHRKASPPPSKTQDIIVQSNDVTDSKRISDLSGEKELKSRDRDKSGKHRDAVVGLIEINEKGQEVEMNSKKKKKLKAKLKKNDEVKGGIDLREVFGKTTVNDTDAVKEGPTSDREGDDELGLGLGGW</sequence>
<dbReference type="SUPFAM" id="SSF52058">
    <property type="entry name" value="L domain-like"/>
    <property type="match status" value="1"/>
</dbReference>
<evidence type="ECO:0000256" key="2">
    <source>
        <dbReference type="ARBA" id="ARBA00022737"/>
    </source>
</evidence>
<feature type="compositionally biased region" description="Basic residues" evidence="3">
    <location>
        <begin position="379"/>
        <end position="391"/>
    </location>
</feature>
<dbReference type="OrthoDB" id="1517790at2759"/>
<feature type="compositionally biased region" description="Basic and acidic residues" evidence="3">
    <location>
        <begin position="525"/>
        <end position="550"/>
    </location>
</feature>
<feature type="compositionally biased region" description="Basic and acidic residues" evidence="3">
    <location>
        <begin position="487"/>
        <end position="500"/>
    </location>
</feature>
<reference evidence="5" key="2">
    <citation type="submission" date="2013-07" db="EMBL/GenBank/DDBJ databases">
        <authorList>
            <consortium name="The Broad Institute Genome Sequencing Platform"/>
            <person name="Cuomo C."/>
            <person name="Litvintseva A."/>
            <person name="Chen Y."/>
            <person name="Heitman J."/>
            <person name="Sun S."/>
            <person name="Springer D."/>
            <person name="Dromer F."/>
            <person name="Young S.K."/>
            <person name="Zeng Q."/>
            <person name="Gargeya S."/>
            <person name="Fitzgerald M."/>
            <person name="Abouelleil A."/>
            <person name="Alvarado L."/>
            <person name="Berlin A.M."/>
            <person name="Chapman S.B."/>
            <person name="Dewar J."/>
            <person name="Goldberg J."/>
            <person name="Griggs A."/>
            <person name="Gujja S."/>
            <person name="Hansen M."/>
            <person name="Howarth C."/>
            <person name="Imamovic A."/>
            <person name="Larimer J."/>
            <person name="McCowan C."/>
            <person name="Murphy C."/>
            <person name="Pearson M."/>
            <person name="Priest M."/>
            <person name="Roberts A."/>
            <person name="Saif S."/>
            <person name="Shea T."/>
            <person name="Sykes S."/>
            <person name="Wortman J."/>
            <person name="Nusbaum C."/>
            <person name="Birren B."/>
        </authorList>
    </citation>
    <scope>NUCLEOTIDE SEQUENCE</scope>
    <source>
        <strain evidence="5">CBS 10737</strain>
    </source>
</reference>
<organism evidence="4">
    <name type="scientific">Kwoniella pini CBS 10737</name>
    <dbReference type="NCBI Taxonomy" id="1296096"/>
    <lineage>
        <taxon>Eukaryota</taxon>
        <taxon>Fungi</taxon>
        <taxon>Dikarya</taxon>
        <taxon>Basidiomycota</taxon>
        <taxon>Agaricomycotina</taxon>
        <taxon>Tremellomycetes</taxon>
        <taxon>Tremellales</taxon>
        <taxon>Cryptococcaceae</taxon>
        <taxon>Kwoniella</taxon>
    </lineage>
</organism>
<dbReference type="GeneID" id="30175622"/>
<dbReference type="InterPro" id="IPR050216">
    <property type="entry name" value="LRR_domain-containing"/>
</dbReference>
<protein>
    <submittedName>
        <fullName evidence="4">Uncharacterized protein</fullName>
    </submittedName>
</protein>
<feature type="compositionally biased region" description="Basic and acidic residues" evidence="3">
    <location>
        <begin position="430"/>
        <end position="464"/>
    </location>
</feature>
<feature type="region of interest" description="Disordered" evidence="3">
    <location>
        <begin position="369"/>
        <end position="550"/>
    </location>
</feature>
<dbReference type="InterPro" id="IPR032675">
    <property type="entry name" value="LRR_dom_sf"/>
</dbReference>
<feature type="compositionally biased region" description="Polar residues" evidence="3">
    <location>
        <begin position="19"/>
        <end position="45"/>
    </location>
</feature>
<accession>A0A1B9HUB8</accession>
<evidence type="ECO:0000256" key="1">
    <source>
        <dbReference type="ARBA" id="ARBA00022614"/>
    </source>
</evidence>
<evidence type="ECO:0000313" key="5">
    <source>
        <dbReference type="EMBL" id="WWC72487.1"/>
    </source>
</evidence>
<feature type="compositionally biased region" description="Polar residues" evidence="3">
    <location>
        <begin position="513"/>
        <end position="524"/>
    </location>
</feature>
<keyword evidence="1" id="KW-0433">Leucine-rich repeat</keyword>
<reference evidence="4" key="3">
    <citation type="submission" date="2016-07" db="EMBL/GenBank/DDBJ databases">
        <title>Evolution of pathogenesis and genome organization in the Tremellales.</title>
        <authorList>
            <person name="Cuomo C."/>
            <person name="Litvintseva A."/>
            <person name="Heitman J."/>
            <person name="Chen Y."/>
            <person name="Sun S."/>
            <person name="Springer D."/>
            <person name="Dromer F."/>
            <person name="Young S."/>
            <person name="Zeng Q."/>
            <person name="Chapman S."/>
            <person name="Gujja S."/>
            <person name="Saif S."/>
            <person name="Birren B."/>
        </authorList>
    </citation>
    <scope>NUCLEOTIDE SEQUENCE</scope>
    <source>
        <strain evidence="4">CBS 10737</strain>
    </source>
</reference>
<gene>
    <name evidence="4" type="ORF">I206_07253</name>
    <name evidence="5" type="ORF">I206_106449</name>
</gene>
<feature type="compositionally biased region" description="Basic and acidic residues" evidence="3">
    <location>
        <begin position="606"/>
        <end position="616"/>
    </location>
</feature>
<dbReference type="PANTHER" id="PTHR48051">
    <property type="match status" value="1"/>
</dbReference>
<feature type="compositionally biased region" description="Basic and acidic residues" evidence="3">
    <location>
        <begin position="408"/>
        <end position="422"/>
    </location>
</feature>
<reference evidence="5" key="4">
    <citation type="submission" date="2024-02" db="EMBL/GenBank/DDBJ databases">
        <title>Comparative genomics of Cryptococcus and Kwoniella reveals pathogenesis evolution and contrasting modes of karyotype evolution via chromosome fusion or intercentromeric recombination.</title>
        <authorList>
            <person name="Coelho M.A."/>
            <person name="David-Palma M."/>
            <person name="Shea T."/>
            <person name="Bowers K."/>
            <person name="McGinley-Smith S."/>
            <person name="Mohammad A.W."/>
            <person name="Gnirke A."/>
            <person name="Yurkov A.M."/>
            <person name="Nowrousian M."/>
            <person name="Sun S."/>
            <person name="Cuomo C.A."/>
            <person name="Heitman J."/>
        </authorList>
    </citation>
    <scope>NUCLEOTIDE SEQUENCE</scope>
    <source>
        <strain evidence="5">CBS 10737</strain>
    </source>
</reference>
<feature type="region of interest" description="Disordered" evidence="3">
    <location>
        <begin position="1"/>
        <end position="71"/>
    </location>
</feature>
<dbReference type="KEGG" id="kpin:30175622"/>
<dbReference type="PANTHER" id="PTHR48051:SF1">
    <property type="entry name" value="RAS SUPPRESSOR PROTEIN 1"/>
    <property type="match status" value="1"/>
</dbReference>
<dbReference type="EMBL" id="CP144527">
    <property type="protein sequence ID" value="WWC72487.1"/>
    <property type="molecule type" value="Genomic_DNA"/>
</dbReference>
<feature type="compositionally biased region" description="Polar residues" evidence="3">
    <location>
        <begin position="474"/>
        <end position="486"/>
    </location>
</feature>
<dbReference type="GO" id="GO:0005737">
    <property type="term" value="C:cytoplasm"/>
    <property type="evidence" value="ECO:0007669"/>
    <property type="project" value="TreeGrafter"/>
</dbReference>
<dbReference type="Proteomes" id="UP000094020">
    <property type="component" value="Chromosome 9"/>
</dbReference>
<dbReference type="STRING" id="1296096.A0A1B9HUB8"/>
<feature type="region of interest" description="Disordered" evidence="3">
    <location>
        <begin position="603"/>
        <end position="629"/>
    </location>
</feature>
<reference evidence="4" key="1">
    <citation type="submission" date="2013-07" db="EMBL/GenBank/DDBJ databases">
        <title>The Genome Sequence of Cryptococcus pinus CBS10737.</title>
        <authorList>
            <consortium name="The Broad Institute Genome Sequencing Platform"/>
            <person name="Cuomo C."/>
            <person name="Litvintseva A."/>
            <person name="Chen Y."/>
            <person name="Heitman J."/>
            <person name="Sun S."/>
            <person name="Springer D."/>
            <person name="Dromer F."/>
            <person name="Young S.K."/>
            <person name="Zeng Q."/>
            <person name="Gargeya S."/>
            <person name="Fitzgerald M."/>
            <person name="Abouelleil A."/>
            <person name="Alvarado L."/>
            <person name="Berlin A.M."/>
            <person name="Chapman S.B."/>
            <person name="Dewar J."/>
            <person name="Goldberg J."/>
            <person name="Griggs A."/>
            <person name="Gujja S."/>
            <person name="Hansen M."/>
            <person name="Howarth C."/>
            <person name="Imamovic A."/>
            <person name="Larimer J."/>
            <person name="McCowan C."/>
            <person name="Murphy C."/>
            <person name="Pearson M."/>
            <person name="Priest M."/>
            <person name="Roberts A."/>
            <person name="Saif S."/>
            <person name="Shea T."/>
            <person name="Sykes S."/>
            <person name="Wortman J."/>
            <person name="Nusbaum C."/>
            <person name="Birren B."/>
        </authorList>
    </citation>
    <scope>NUCLEOTIDE SEQUENCE [LARGE SCALE GENOMIC DNA]</scope>
    <source>
        <strain evidence="4">CBS 10737</strain>
    </source>
</reference>
<dbReference type="AlphaFoldDB" id="A0A1B9HUB8"/>